<feature type="signal peptide" evidence="1">
    <location>
        <begin position="1"/>
        <end position="24"/>
    </location>
</feature>
<dbReference type="EMBL" id="BONK01000001">
    <property type="protein sequence ID" value="GIG19582.1"/>
    <property type="molecule type" value="Genomic_DNA"/>
</dbReference>
<evidence type="ECO:0000256" key="1">
    <source>
        <dbReference type="SAM" id="SignalP"/>
    </source>
</evidence>
<dbReference type="InterPro" id="IPR039424">
    <property type="entry name" value="SBP_5"/>
</dbReference>
<proteinExistence type="predicted"/>
<dbReference type="InterPro" id="IPR000914">
    <property type="entry name" value="SBP_5_dom"/>
</dbReference>
<dbReference type="Gene3D" id="3.10.105.10">
    <property type="entry name" value="Dipeptide-binding Protein, Domain 3"/>
    <property type="match status" value="1"/>
</dbReference>
<gene>
    <name evidence="3" type="ORF">Cch01nite_03060</name>
</gene>
<dbReference type="GO" id="GO:0015833">
    <property type="term" value="P:peptide transport"/>
    <property type="evidence" value="ECO:0007669"/>
    <property type="project" value="TreeGrafter"/>
</dbReference>
<dbReference type="GO" id="GO:1904680">
    <property type="term" value="F:peptide transmembrane transporter activity"/>
    <property type="evidence" value="ECO:0007669"/>
    <property type="project" value="TreeGrafter"/>
</dbReference>
<protein>
    <recommendedName>
        <fullName evidence="2">Solute-binding protein family 5 domain-containing protein</fullName>
    </recommendedName>
</protein>
<keyword evidence="1" id="KW-0732">Signal</keyword>
<evidence type="ECO:0000313" key="3">
    <source>
        <dbReference type="EMBL" id="GIG19582.1"/>
    </source>
</evidence>
<sequence>MRRAFTQGATGFAAVLGLVLALTACTGPEPDPERAGTVVVAVSAPFLSLNGGTVEGRSPGSTLVRGLAQGGFVSLDEDGEAVPDPAFGTIEKLSDSPLTVRYTIADSATWSDGTPVTPADLLLEWAARSGQLDTVVPELDDAGEITNEDALDEGVAFAATSPALVHVEQVPAVDGATVTLTYASPVADWQTALDVGVPAHVVGAAALDIEDPQEAAAAVTTAITSADPVALRSVSAAWRTSFDATVLADDPSRAVSTGPYKISDVVPDGRVELVRNDEYTGPSPAAFDTVVVRSDLHPLDAVDALADGEADVVAPLDTPDVLDALEKVDGAVVTTGGDSTLQLQLQVAGGGAFDPATYGGDAAVASAVRRAFLLAVPRDTVVADAVVPLWPDATVSDAMLPSVGPELGEVTASASADPDAAADLLEQAGVTTPVTVRVLTNGDDPVRHQALDALTAAAADAGFTVEPYTPDLGVAADLLGAPDAWDAALVPVTQGDLPVASVVDRWRTKGATNVTGWSDPALDTALDTLAATVDPAQVATAAQSVAQALADGGAAVSVVRTPVVVATRKADPSTADRLPTVPAVPLLTLGRADLTSWWDWARTPAS</sequence>
<reference evidence="3" key="1">
    <citation type="submission" date="2021-01" db="EMBL/GenBank/DDBJ databases">
        <title>Whole genome shotgun sequence of Cellulomonas chitinilytica NBRC 110799.</title>
        <authorList>
            <person name="Komaki H."/>
            <person name="Tamura T."/>
        </authorList>
    </citation>
    <scope>NUCLEOTIDE SEQUENCE</scope>
    <source>
        <strain evidence="3">NBRC 110799</strain>
    </source>
</reference>
<dbReference type="Gene3D" id="3.40.190.10">
    <property type="entry name" value="Periplasmic binding protein-like II"/>
    <property type="match status" value="1"/>
</dbReference>
<feature type="domain" description="Solute-binding protein family 5" evidence="2">
    <location>
        <begin position="91"/>
        <end position="470"/>
    </location>
</feature>
<name>A0A919U0J1_9CELL</name>
<dbReference type="PANTHER" id="PTHR30290:SF65">
    <property type="entry name" value="MONOACYL PHOSPHATIDYLINOSITOL TETRAMANNOSIDE-BINDING PROTEIN LPQW-RELATED"/>
    <property type="match status" value="1"/>
</dbReference>
<dbReference type="RefSeq" id="WP_203747653.1">
    <property type="nucleotide sequence ID" value="NZ_BONK01000001.1"/>
</dbReference>
<dbReference type="AlphaFoldDB" id="A0A919U0J1"/>
<organism evidence="3 4">
    <name type="scientific">Cellulomonas chitinilytica</name>
    <dbReference type="NCBI Taxonomy" id="398759"/>
    <lineage>
        <taxon>Bacteria</taxon>
        <taxon>Bacillati</taxon>
        <taxon>Actinomycetota</taxon>
        <taxon>Actinomycetes</taxon>
        <taxon>Micrococcales</taxon>
        <taxon>Cellulomonadaceae</taxon>
        <taxon>Cellulomonas</taxon>
    </lineage>
</organism>
<dbReference type="Pfam" id="PF00496">
    <property type="entry name" value="SBP_bac_5"/>
    <property type="match status" value="1"/>
</dbReference>
<dbReference type="Proteomes" id="UP000632740">
    <property type="component" value="Unassembled WGS sequence"/>
</dbReference>
<dbReference type="PROSITE" id="PS51257">
    <property type="entry name" value="PROKAR_LIPOPROTEIN"/>
    <property type="match status" value="1"/>
</dbReference>
<evidence type="ECO:0000259" key="2">
    <source>
        <dbReference type="Pfam" id="PF00496"/>
    </source>
</evidence>
<evidence type="ECO:0000313" key="4">
    <source>
        <dbReference type="Proteomes" id="UP000632740"/>
    </source>
</evidence>
<keyword evidence="4" id="KW-1185">Reference proteome</keyword>
<dbReference type="PANTHER" id="PTHR30290">
    <property type="entry name" value="PERIPLASMIC BINDING COMPONENT OF ABC TRANSPORTER"/>
    <property type="match status" value="1"/>
</dbReference>
<accession>A0A919U0J1</accession>
<dbReference type="SUPFAM" id="SSF53850">
    <property type="entry name" value="Periplasmic binding protein-like II"/>
    <property type="match status" value="1"/>
</dbReference>
<feature type="chain" id="PRO_5038517806" description="Solute-binding protein family 5 domain-containing protein" evidence="1">
    <location>
        <begin position="25"/>
        <end position="606"/>
    </location>
</feature>
<comment type="caution">
    <text evidence="3">The sequence shown here is derived from an EMBL/GenBank/DDBJ whole genome shotgun (WGS) entry which is preliminary data.</text>
</comment>